<dbReference type="OrthoDB" id="3981028at2759"/>
<sequence>MPIAVTSARTALPCQVEMPTSSVTASATTNSNSDGTNAARQIINGLNGGSIGGSGHSANSAYNGNNSSNSSSRVGRNGESIHDVIFSSKLKTLHMLHQKASRALVLGQSISAWEICTEAIRLCQEPSFISKLVNNDSKQVCVRTWTLYICTLSTLAEVSKGPPGKENNSVLCVKPDHSGFQKTKLEGFPNSTKDVWSRVVETFGSVPGQVSSEVLVPFVLMCIKLRDISVAREAVEVWLATQPDESIYLLEKSVQGRPPPLPLRTHVFAGNNASVMQASYLRVCELYLLHILPQCDDLPSAKDFLEYNELIPNNVREFFSKRLDALQAVPPKPQKKSSKKKSKSHKRSKRHSGSKKSKAEAEELLAKDEKAAIKNNDKEMLVSKGDEDGDNDNTRNVATEKSTPKPAVLPTETMASVSTIPSSLTRQHKKSQARAHQRSKPHKRNRNILSTILRFVRRVISEWGITLLTTTIIFGVLRLLFRRLPMTALLKSLLRKIWQTIQMGTKITYL</sequence>
<feature type="region of interest" description="Disordered" evidence="1">
    <location>
        <begin position="326"/>
        <end position="363"/>
    </location>
</feature>
<name>A0A9W8A5U2_9FUNG</name>
<evidence type="ECO:0000313" key="4">
    <source>
        <dbReference type="Proteomes" id="UP001150538"/>
    </source>
</evidence>
<keyword evidence="2" id="KW-0812">Transmembrane</keyword>
<feature type="compositionally biased region" description="Low complexity" evidence="1">
    <location>
        <begin position="20"/>
        <end position="40"/>
    </location>
</feature>
<feature type="compositionally biased region" description="Basic residues" evidence="1">
    <location>
        <begin position="426"/>
        <end position="444"/>
    </location>
</feature>
<evidence type="ECO:0000256" key="2">
    <source>
        <dbReference type="SAM" id="Phobius"/>
    </source>
</evidence>
<keyword evidence="2" id="KW-0472">Membrane</keyword>
<accession>A0A9W8A5U2</accession>
<comment type="caution">
    <text evidence="3">The sequence shown here is derived from an EMBL/GenBank/DDBJ whole genome shotgun (WGS) entry which is preliminary data.</text>
</comment>
<dbReference type="EMBL" id="JANBPU010000003">
    <property type="protein sequence ID" value="KAJ1921708.1"/>
    <property type="molecule type" value="Genomic_DNA"/>
</dbReference>
<protein>
    <submittedName>
        <fullName evidence="3">Uncharacterized protein</fullName>
    </submittedName>
</protein>
<organism evidence="3 4">
    <name type="scientific">Mycoemilia scoparia</name>
    <dbReference type="NCBI Taxonomy" id="417184"/>
    <lineage>
        <taxon>Eukaryota</taxon>
        <taxon>Fungi</taxon>
        <taxon>Fungi incertae sedis</taxon>
        <taxon>Zoopagomycota</taxon>
        <taxon>Kickxellomycotina</taxon>
        <taxon>Kickxellomycetes</taxon>
        <taxon>Kickxellales</taxon>
        <taxon>Kickxellaceae</taxon>
        <taxon>Mycoemilia</taxon>
    </lineage>
</organism>
<keyword evidence="4" id="KW-1185">Reference proteome</keyword>
<evidence type="ECO:0000313" key="3">
    <source>
        <dbReference type="EMBL" id="KAJ1921708.1"/>
    </source>
</evidence>
<gene>
    <name evidence="3" type="ORF">H4219_000441</name>
</gene>
<evidence type="ECO:0000256" key="1">
    <source>
        <dbReference type="SAM" id="MobiDB-lite"/>
    </source>
</evidence>
<keyword evidence="2" id="KW-1133">Transmembrane helix</keyword>
<feature type="compositionally biased region" description="Basic residues" evidence="1">
    <location>
        <begin position="333"/>
        <end position="356"/>
    </location>
</feature>
<feature type="compositionally biased region" description="Basic and acidic residues" evidence="1">
    <location>
        <begin position="375"/>
        <end position="386"/>
    </location>
</feature>
<dbReference type="AlphaFoldDB" id="A0A9W8A5U2"/>
<proteinExistence type="predicted"/>
<reference evidence="3" key="1">
    <citation type="submission" date="2022-07" db="EMBL/GenBank/DDBJ databases">
        <title>Phylogenomic reconstructions and comparative analyses of Kickxellomycotina fungi.</title>
        <authorList>
            <person name="Reynolds N.K."/>
            <person name="Stajich J.E."/>
            <person name="Barry K."/>
            <person name="Grigoriev I.V."/>
            <person name="Crous P."/>
            <person name="Smith M.E."/>
        </authorList>
    </citation>
    <scope>NUCLEOTIDE SEQUENCE</scope>
    <source>
        <strain evidence="3">NBRC 100468</strain>
    </source>
</reference>
<feature type="transmembrane region" description="Helical" evidence="2">
    <location>
        <begin position="463"/>
        <end position="481"/>
    </location>
</feature>
<feature type="region of interest" description="Disordered" evidence="1">
    <location>
        <begin position="375"/>
        <end position="444"/>
    </location>
</feature>
<feature type="compositionally biased region" description="Polar residues" evidence="1">
    <location>
        <begin position="413"/>
        <end position="425"/>
    </location>
</feature>
<feature type="region of interest" description="Disordered" evidence="1">
    <location>
        <begin position="19"/>
        <end position="40"/>
    </location>
</feature>
<dbReference type="Proteomes" id="UP001150538">
    <property type="component" value="Unassembled WGS sequence"/>
</dbReference>